<protein>
    <recommendedName>
        <fullName evidence="6">GRF-type domain-containing protein</fullName>
    </recommendedName>
</protein>
<evidence type="ECO:0000256" key="3">
    <source>
        <dbReference type="ARBA" id="ARBA00022833"/>
    </source>
</evidence>
<evidence type="ECO:0000313" key="8">
    <source>
        <dbReference type="Proteomes" id="UP000235145"/>
    </source>
</evidence>
<dbReference type="GO" id="GO:0008270">
    <property type="term" value="F:zinc ion binding"/>
    <property type="evidence" value="ECO:0007669"/>
    <property type="project" value="UniProtKB-KW"/>
</dbReference>
<keyword evidence="2 4" id="KW-0863">Zinc-finger</keyword>
<evidence type="ECO:0000313" key="7">
    <source>
        <dbReference type="EMBL" id="KAJ0212686.1"/>
    </source>
</evidence>
<dbReference type="PANTHER" id="PTHR33248">
    <property type="entry name" value="ZINC ION-BINDING PROTEIN"/>
    <property type="match status" value="1"/>
</dbReference>
<feature type="transmembrane region" description="Helical" evidence="5">
    <location>
        <begin position="52"/>
        <end position="72"/>
    </location>
</feature>
<dbReference type="AlphaFoldDB" id="A0A9R1VUC8"/>
<dbReference type="InterPro" id="IPR010666">
    <property type="entry name" value="Znf_GRF"/>
</dbReference>
<keyword evidence="5" id="KW-1133">Transmembrane helix</keyword>
<evidence type="ECO:0000256" key="5">
    <source>
        <dbReference type="SAM" id="Phobius"/>
    </source>
</evidence>
<gene>
    <name evidence="7" type="ORF">LSAT_V11C400166870</name>
</gene>
<organism evidence="7 8">
    <name type="scientific">Lactuca sativa</name>
    <name type="common">Garden lettuce</name>
    <dbReference type="NCBI Taxonomy" id="4236"/>
    <lineage>
        <taxon>Eukaryota</taxon>
        <taxon>Viridiplantae</taxon>
        <taxon>Streptophyta</taxon>
        <taxon>Embryophyta</taxon>
        <taxon>Tracheophyta</taxon>
        <taxon>Spermatophyta</taxon>
        <taxon>Magnoliopsida</taxon>
        <taxon>eudicotyledons</taxon>
        <taxon>Gunneridae</taxon>
        <taxon>Pentapetalae</taxon>
        <taxon>asterids</taxon>
        <taxon>campanulids</taxon>
        <taxon>Asterales</taxon>
        <taxon>Asteraceae</taxon>
        <taxon>Cichorioideae</taxon>
        <taxon>Cichorieae</taxon>
        <taxon>Lactucinae</taxon>
        <taxon>Lactuca</taxon>
    </lineage>
</organism>
<evidence type="ECO:0000256" key="1">
    <source>
        <dbReference type="ARBA" id="ARBA00022723"/>
    </source>
</evidence>
<keyword evidence="5" id="KW-0472">Membrane</keyword>
<reference evidence="7 8" key="1">
    <citation type="journal article" date="2017" name="Nat. Commun.">
        <title>Genome assembly with in vitro proximity ligation data and whole-genome triplication in lettuce.</title>
        <authorList>
            <person name="Reyes-Chin-Wo S."/>
            <person name="Wang Z."/>
            <person name="Yang X."/>
            <person name="Kozik A."/>
            <person name="Arikit S."/>
            <person name="Song C."/>
            <person name="Xia L."/>
            <person name="Froenicke L."/>
            <person name="Lavelle D.O."/>
            <person name="Truco M.J."/>
            <person name="Xia R."/>
            <person name="Zhu S."/>
            <person name="Xu C."/>
            <person name="Xu H."/>
            <person name="Xu X."/>
            <person name="Cox K."/>
            <person name="Korf I."/>
            <person name="Meyers B.C."/>
            <person name="Michelmore R.W."/>
        </authorList>
    </citation>
    <scope>NUCLEOTIDE SEQUENCE [LARGE SCALE GENOMIC DNA]</scope>
    <source>
        <strain evidence="8">cv. Salinas</strain>
        <tissue evidence="7">Seedlings</tissue>
    </source>
</reference>
<evidence type="ECO:0000259" key="6">
    <source>
        <dbReference type="PROSITE" id="PS51999"/>
    </source>
</evidence>
<keyword evidence="1" id="KW-0479">Metal-binding</keyword>
<comment type="caution">
    <text evidence="7">The sequence shown here is derived from an EMBL/GenBank/DDBJ whole genome shotgun (WGS) entry which is preliminary data.</text>
</comment>
<sequence>MYKSLMLVKKFKKYKPSMLKDDSILTFVQMEVLEVGEKRKMFVEPYKNKSQSLFVVVLSLVFFNSTIVFDFFKKSKSKLLLCFCGKMAIVRIAWTDKNPGRRFWGCPTEGSKCRFIGWFDGPICERSKAIIPGLLRSINKLKSQNTRLKCYLLCS</sequence>
<name>A0A9R1VUC8_LACSA</name>
<feature type="domain" description="GRF-type" evidence="6">
    <location>
        <begin position="82"/>
        <end position="122"/>
    </location>
</feature>
<dbReference type="EMBL" id="NBSK02000004">
    <property type="protein sequence ID" value="KAJ0212686.1"/>
    <property type="molecule type" value="Genomic_DNA"/>
</dbReference>
<evidence type="ECO:0000256" key="2">
    <source>
        <dbReference type="ARBA" id="ARBA00022771"/>
    </source>
</evidence>
<proteinExistence type="predicted"/>
<keyword evidence="5" id="KW-0812">Transmembrane</keyword>
<evidence type="ECO:0000256" key="4">
    <source>
        <dbReference type="PROSITE-ProRule" id="PRU01343"/>
    </source>
</evidence>
<dbReference type="PROSITE" id="PS51999">
    <property type="entry name" value="ZF_GRF"/>
    <property type="match status" value="1"/>
</dbReference>
<keyword evidence="8" id="KW-1185">Reference proteome</keyword>
<dbReference type="Pfam" id="PF06839">
    <property type="entry name" value="Zn_ribbon_GRF"/>
    <property type="match status" value="1"/>
</dbReference>
<accession>A0A9R1VUC8</accession>
<keyword evidence="3" id="KW-0862">Zinc</keyword>
<dbReference type="Proteomes" id="UP000235145">
    <property type="component" value="Unassembled WGS sequence"/>
</dbReference>